<name>A0ABR3SDF0_9PEZI</name>
<comment type="caution">
    <text evidence="2">The sequence shown here is derived from an EMBL/GenBank/DDBJ whole genome shotgun (WGS) entry which is preliminary data.</text>
</comment>
<gene>
    <name evidence="2" type="ORF">SLS56_010798</name>
</gene>
<keyword evidence="1" id="KW-0732">Signal</keyword>
<organism evidence="2 3">
    <name type="scientific">Neofusicoccum ribis</name>
    <dbReference type="NCBI Taxonomy" id="45134"/>
    <lineage>
        <taxon>Eukaryota</taxon>
        <taxon>Fungi</taxon>
        <taxon>Dikarya</taxon>
        <taxon>Ascomycota</taxon>
        <taxon>Pezizomycotina</taxon>
        <taxon>Dothideomycetes</taxon>
        <taxon>Dothideomycetes incertae sedis</taxon>
        <taxon>Botryosphaeriales</taxon>
        <taxon>Botryosphaeriaceae</taxon>
        <taxon>Neofusicoccum</taxon>
    </lineage>
</organism>
<protein>
    <submittedName>
        <fullName evidence="2">Uncharacterized protein</fullName>
    </submittedName>
</protein>
<dbReference type="Proteomes" id="UP001521116">
    <property type="component" value="Unassembled WGS sequence"/>
</dbReference>
<evidence type="ECO:0000313" key="3">
    <source>
        <dbReference type="Proteomes" id="UP001521116"/>
    </source>
</evidence>
<keyword evidence="3" id="KW-1185">Reference proteome</keyword>
<evidence type="ECO:0000256" key="1">
    <source>
        <dbReference type="SAM" id="SignalP"/>
    </source>
</evidence>
<dbReference type="EMBL" id="JAJVDC020000221">
    <property type="protein sequence ID" value="KAL1617876.1"/>
    <property type="molecule type" value="Genomic_DNA"/>
</dbReference>
<proteinExistence type="predicted"/>
<evidence type="ECO:0000313" key="2">
    <source>
        <dbReference type="EMBL" id="KAL1617876.1"/>
    </source>
</evidence>
<accession>A0ABR3SDF0</accession>
<feature type="chain" id="PRO_5046540045" evidence="1">
    <location>
        <begin position="20"/>
        <end position="113"/>
    </location>
</feature>
<feature type="signal peptide" evidence="1">
    <location>
        <begin position="1"/>
        <end position="19"/>
    </location>
</feature>
<sequence>MKCFAILAALTSTIAGAQALTDEWYCSCNIYHVGYIGLADQCKEAGREVVAVQNSYTGVWYDMCKMDLATYPIETSPVDAGAWTLDACKEAYADQYADLVGDFFARCTRNPDN</sequence>
<reference evidence="2 3" key="1">
    <citation type="submission" date="2024-02" db="EMBL/GenBank/DDBJ databases">
        <title>De novo assembly and annotation of 12 fungi associated with fruit tree decline syndrome in Ontario, Canada.</title>
        <authorList>
            <person name="Sulman M."/>
            <person name="Ellouze W."/>
            <person name="Ilyukhin E."/>
        </authorList>
    </citation>
    <scope>NUCLEOTIDE SEQUENCE [LARGE SCALE GENOMIC DNA]</scope>
    <source>
        <strain evidence="2 3">M1-105</strain>
    </source>
</reference>